<feature type="transmembrane region" description="Helical" evidence="1">
    <location>
        <begin position="38"/>
        <end position="55"/>
    </location>
</feature>
<evidence type="ECO:0000256" key="1">
    <source>
        <dbReference type="SAM" id="Phobius"/>
    </source>
</evidence>
<keyword evidence="1" id="KW-0812">Transmembrane</keyword>
<dbReference type="EMBL" id="ML170208">
    <property type="protein sequence ID" value="TDL18412.1"/>
    <property type="molecule type" value="Genomic_DNA"/>
</dbReference>
<organism evidence="2 3">
    <name type="scientific">Rickenella mellea</name>
    <dbReference type="NCBI Taxonomy" id="50990"/>
    <lineage>
        <taxon>Eukaryota</taxon>
        <taxon>Fungi</taxon>
        <taxon>Dikarya</taxon>
        <taxon>Basidiomycota</taxon>
        <taxon>Agaricomycotina</taxon>
        <taxon>Agaricomycetes</taxon>
        <taxon>Hymenochaetales</taxon>
        <taxon>Rickenellaceae</taxon>
        <taxon>Rickenella</taxon>
    </lineage>
</organism>
<evidence type="ECO:0000313" key="2">
    <source>
        <dbReference type="EMBL" id="TDL18412.1"/>
    </source>
</evidence>
<keyword evidence="1" id="KW-1133">Transmembrane helix</keyword>
<dbReference type="Proteomes" id="UP000294933">
    <property type="component" value="Unassembled WGS sequence"/>
</dbReference>
<sequence length="81" mass="9403">MALGNSIELTVHCRTFNSFCADIWRIKSDFRRFTYMKALYQTAACLFALIVWKVLGMGTCRRSIPPISQSAIFHELLYTMF</sequence>
<accession>A0A4Y7PU66</accession>
<name>A0A4Y7PU66_9AGAM</name>
<gene>
    <name evidence="2" type="ORF">BD410DRAFT_500868</name>
</gene>
<dbReference type="VEuPathDB" id="FungiDB:BD410DRAFT_500868"/>
<keyword evidence="1" id="KW-0472">Membrane</keyword>
<protein>
    <submittedName>
        <fullName evidence="2">Uncharacterized protein</fullName>
    </submittedName>
</protein>
<proteinExistence type="predicted"/>
<keyword evidence="3" id="KW-1185">Reference proteome</keyword>
<evidence type="ECO:0000313" key="3">
    <source>
        <dbReference type="Proteomes" id="UP000294933"/>
    </source>
</evidence>
<dbReference type="AlphaFoldDB" id="A0A4Y7PU66"/>
<reference evidence="2 3" key="1">
    <citation type="submission" date="2018-06" db="EMBL/GenBank/DDBJ databases">
        <title>A transcriptomic atlas of mushroom development highlights an independent origin of complex multicellularity.</title>
        <authorList>
            <consortium name="DOE Joint Genome Institute"/>
            <person name="Krizsan K."/>
            <person name="Almasi E."/>
            <person name="Merenyi Z."/>
            <person name="Sahu N."/>
            <person name="Viragh M."/>
            <person name="Koszo T."/>
            <person name="Mondo S."/>
            <person name="Kiss B."/>
            <person name="Balint B."/>
            <person name="Kues U."/>
            <person name="Barry K."/>
            <person name="Hegedus J.C."/>
            <person name="Henrissat B."/>
            <person name="Johnson J."/>
            <person name="Lipzen A."/>
            <person name="Ohm R."/>
            <person name="Nagy I."/>
            <person name="Pangilinan J."/>
            <person name="Yan J."/>
            <person name="Xiong Y."/>
            <person name="Grigoriev I.V."/>
            <person name="Hibbett D.S."/>
            <person name="Nagy L.G."/>
        </authorList>
    </citation>
    <scope>NUCLEOTIDE SEQUENCE [LARGE SCALE GENOMIC DNA]</scope>
    <source>
        <strain evidence="2 3">SZMC22713</strain>
    </source>
</reference>